<dbReference type="EMBL" id="JABBWG010000024">
    <property type="protein sequence ID" value="KAG1813229.1"/>
    <property type="molecule type" value="Genomic_DNA"/>
</dbReference>
<organism evidence="1 2">
    <name type="scientific">Suillus subaureus</name>
    <dbReference type="NCBI Taxonomy" id="48587"/>
    <lineage>
        <taxon>Eukaryota</taxon>
        <taxon>Fungi</taxon>
        <taxon>Dikarya</taxon>
        <taxon>Basidiomycota</taxon>
        <taxon>Agaricomycotina</taxon>
        <taxon>Agaricomycetes</taxon>
        <taxon>Agaricomycetidae</taxon>
        <taxon>Boletales</taxon>
        <taxon>Suillineae</taxon>
        <taxon>Suillaceae</taxon>
        <taxon>Suillus</taxon>
    </lineage>
</organism>
<evidence type="ECO:0000313" key="1">
    <source>
        <dbReference type="EMBL" id="KAG1813229.1"/>
    </source>
</evidence>
<accession>A0A9P7E700</accession>
<comment type="caution">
    <text evidence="1">The sequence shown here is derived from an EMBL/GenBank/DDBJ whole genome shotgun (WGS) entry which is preliminary data.</text>
</comment>
<evidence type="ECO:0000313" key="2">
    <source>
        <dbReference type="Proteomes" id="UP000807769"/>
    </source>
</evidence>
<reference evidence="1" key="1">
    <citation type="journal article" date="2020" name="New Phytol.">
        <title>Comparative genomics reveals dynamic genome evolution in host specialist ectomycorrhizal fungi.</title>
        <authorList>
            <person name="Lofgren L.A."/>
            <person name="Nguyen N.H."/>
            <person name="Vilgalys R."/>
            <person name="Ruytinx J."/>
            <person name="Liao H.L."/>
            <person name="Branco S."/>
            <person name="Kuo A."/>
            <person name="LaButti K."/>
            <person name="Lipzen A."/>
            <person name="Andreopoulos W."/>
            <person name="Pangilinan J."/>
            <person name="Riley R."/>
            <person name="Hundley H."/>
            <person name="Na H."/>
            <person name="Barry K."/>
            <person name="Grigoriev I.V."/>
            <person name="Stajich J.E."/>
            <person name="Kennedy P.G."/>
        </authorList>
    </citation>
    <scope>NUCLEOTIDE SEQUENCE</scope>
    <source>
        <strain evidence="1">MN1</strain>
    </source>
</reference>
<sequence>MEVQGSITNLRHTVCVESHYPRWKYTDPLTERVDESLGFHMDQASSLEPPVTGSVIAYLAKLFNKAHMKKLKSSGFLKTKLNETARIISIFNWRLWENGEPPTGLMIAQTKSSKLTLARPNLHDIDTCMMSNAPIFKPLRMPYTSSAQPFGYNPGTGPLPLRSSSYKAT</sequence>
<dbReference type="Proteomes" id="UP000807769">
    <property type="component" value="Unassembled WGS sequence"/>
</dbReference>
<gene>
    <name evidence="1" type="ORF">BJ212DRAFT_1301141</name>
</gene>
<dbReference type="GeneID" id="64627105"/>
<dbReference type="RefSeq" id="XP_041191103.1">
    <property type="nucleotide sequence ID" value="XM_041333088.1"/>
</dbReference>
<dbReference type="AlphaFoldDB" id="A0A9P7E700"/>
<keyword evidence="2" id="KW-1185">Reference proteome</keyword>
<proteinExistence type="predicted"/>
<protein>
    <submittedName>
        <fullName evidence="1">Uncharacterized protein</fullName>
    </submittedName>
</protein>
<name>A0A9P7E700_9AGAM</name>